<dbReference type="EMBL" id="KZ302000">
    <property type="protein sequence ID" value="PFH50604.1"/>
    <property type="molecule type" value="Genomic_DNA"/>
</dbReference>
<dbReference type="InterPro" id="IPR020588">
    <property type="entry name" value="RecA_ATP-bd"/>
</dbReference>
<keyword evidence="4" id="KW-0067">ATP-binding</keyword>
<dbReference type="GO" id="GO:0140664">
    <property type="term" value="F:ATP-dependent DNA damage sensor activity"/>
    <property type="evidence" value="ECO:0007669"/>
    <property type="project" value="InterPro"/>
</dbReference>
<evidence type="ECO:0000259" key="7">
    <source>
        <dbReference type="PROSITE" id="PS50162"/>
    </source>
</evidence>
<dbReference type="GO" id="GO:0008821">
    <property type="term" value="F:crossover junction DNA endonuclease activity"/>
    <property type="evidence" value="ECO:0007669"/>
    <property type="project" value="TreeGrafter"/>
</dbReference>
<proteinExistence type="predicted"/>
<dbReference type="GO" id="GO:0033065">
    <property type="term" value="C:Rad51C-XRCC3 complex"/>
    <property type="evidence" value="ECO:0007669"/>
    <property type="project" value="TreeGrafter"/>
</dbReference>
<keyword evidence="2" id="KW-0547">Nucleotide-binding</keyword>
<feature type="domain" description="RecA family profile 1" evidence="7">
    <location>
        <begin position="83"/>
        <end position="247"/>
    </location>
</feature>
<dbReference type="PROSITE" id="PS50162">
    <property type="entry name" value="RECA_2"/>
    <property type="match status" value="1"/>
</dbReference>
<evidence type="ECO:0000256" key="4">
    <source>
        <dbReference type="ARBA" id="ARBA00022840"/>
    </source>
</evidence>
<keyword evidence="9" id="KW-1185">Reference proteome</keyword>
<dbReference type="GO" id="GO:0000707">
    <property type="term" value="P:meiotic DNA recombinase assembly"/>
    <property type="evidence" value="ECO:0007669"/>
    <property type="project" value="TreeGrafter"/>
</dbReference>
<evidence type="ECO:0000256" key="2">
    <source>
        <dbReference type="ARBA" id="ARBA00022741"/>
    </source>
</evidence>
<keyword evidence="5" id="KW-0234">DNA repair</keyword>
<dbReference type="SUPFAM" id="SSF52540">
    <property type="entry name" value="P-loop containing nucleoside triphosphate hydrolases"/>
    <property type="match status" value="1"/>
</dbReference>
<dbReference type="PANTHER" id="PTHR46239:SF1">
    <property type="entry name" value="DNA REPAIR PROTEIN RAD51 HOMOLOG 3"/>
    <property type="match status" value="1"/>
</dbReference>
<evidence type="ECO:0000256" key="1">
    <source>
        <dbReference type="ARBA" id="ARBA00004123"/>
    </source>
</evidence>
<dbReference type="GO" id="GO:0000400">
    <property type="term" value="F:four-way junction DNA binding"/>
    <property type="evidence" value="ECO:0007669"/>
    <property type="project" value="TreeGrafter"/>
</dbReference>
<comment type="subcellular location">
    <subcellularLocation>
        <location evidence="1">Nucleus</location>
    </subcellularLocation>
</comment>
<dbReference type="GO" id="GO:0005524">
    <property type="term" value="F:ATP binding"/>
    <property type="evidence" value="ECO:0007669"/>
    <property type="project" value="UniProtKB-KW"/>
</dbReference>
<evidence type="ECO:0000313" key="9">
    <source>
        <dbReference type="Proteomes" id="UP000242287"/>
    </source>
</evidence>
<dbReference type="GO" id="GO:0005657">
    <property type="term" value="C:replication fork"/>
    <property type="evidence" value="ECO:0007669"/>
    <property type="project" value="TreeGrafter"/>
</dbReference>
<dbReference type="PANTHER" id="PTHR46239">
    <property type="entry name" value="DNA REPAIR PROTEIN RAD51 HOMOLOG 3 RAD51C"/>
    <property type="match status" value="1"/>
</dbReference>
<dbReference type="Proteomes" id="UP000242287">
    <property type="component" value="Unassembled WGS sequence"/>
</dbReference>
<sequence length="327" mass="35668">MSKRPLSSVVLPPGILATLTKLGYETIYDVLSVTAEKLTKDTGASSDTVEAVLSSLRGSNVAAISQPSSLLSLTQPASTLVRTPQKVSTKCIPLDKLLSGGISRGQVLELSGPPGSPKETLLLNIVRSFVELGEEVIFLEMQNTISPSILHKALRQSQKLPDNYLGLVHFMKIQELPDFMCFMYRLDSYMDTHQKTKLLAVDCVSFPFQLSSTLSMPTRNALLDQLKQVFMRVCSLRQLTIVTTSQMATKVLKADGTPGTFESGARGVMQPSLGQAYFPPGRMNRVVVTPTGRSRGELKMIDSAGNGRGTEWYRIRKGEVGEEVVVA</sequence>
<dbReference type="GO" id="GO:0007131">
    <property type="term" value="P:reciprocal meiotic recombination"/>
    <property type="evidence" value="ECO:0007669"/>
    <property type="project" value="TreeGrafter"/>
</dbReference>
<dbReference type="AlphaFoldDB" id="A0A2A9NMQ8"/>
<gene>
    <name evidence="8" type="ORF">AMATHDRAFT_60704</name>
</gene>
<evidence type="ECO:0000256" key="5">
    <source>
        <dbReference type="ARBA" id="ARBA00023204"/>
    </source>
</evidence>
<reference evidence="8 9" key="1">
    <citation type="submission" date="2014-02" db="EMBL/GenBank/DDBJ databases">
        <title>Transposable element dynamics among asymbiotic and ectomycorrhizal Amanita fungi.</title>
        <authorList>
            <consortium name="DOE Joint Genome Institute"/>
            <person name="Hess J."/>
            <person name="Skrede I."/>
            <person name="Wolfe B."/>
            <person name="LaButti K."/>
            <person name="Ohm R.A."/>
            <person name="Grigoriev I.V."/>
            <person name="Pringle A."/>
        </authorList>
    </citation>
    <scope>NUCLEOTIDE SEQUENCE [LARGE SCALE GENOMIC DNA]</scope>
    <source>
        <strain evidence="8 9">SKay4041</strain>
    </source>
</reference>
<evidence type="ECO:0000256" key="3">
    <source>
        <dbReference type="ARBA" id="ARBA00022763"/>
    </source>
</evidence>
<organism evidence="8 9">
    <name type="scientific">Amanita thiersii Skay4041</name>
    <dbReference type="NCBI Taxonomy" id="703135"/>
    <lineage>
        <taxon>Eukaryota</taxon>
        <taxon>Fungi</taxon>
        <taxon>Dikarya</taxon>
        <taxon>Basidiomycota</taxon>
        <taxon>Agaricomycotina</taxon>
        <taxon>Agaricomycetes</taxon>
        <taxon>Agaricomycetidae</taxon>
        <taxon>Agaricales</taxon>
        <taxon>Pluteineae</taxon>
        <taxon>Amanitaceae</taxon>
        <taxon>Amanita</taxon>
    </lineage>
</organism>
<name>A0A2A9NMQ8_9AGAR</name>
<accession>A0A2A9NMQ8</accession>
<evidence type="ECO:0000256" key="6">
    <source>
        <dbReference type="ARBA" id="ARBA00023242"/>
    </source>
</evidence>
<evidence type="ECO:0000313" key="8">
    <source>
        <dbReference type="EMBL" id="PFH50604.1"/>
    </source>
</evidence>
<dbReference type="OrthoDB" id="5957327at2759"/>
<keyword evidence="3" id="KW-0227">DNA damage</keyword>
<dbReference type="STRING" id="703135.A0A2A9NMQ8"/>
<dbReference type="InterPro" id="IPR027417">
    <property type="entry name" value="P-loop_NTPase"/>
</dbReference>
<protein>
    <recommendedName>
        <fullName evidence="7">RecA family profile 1 domain-containing protein</fullName>
    </recommendedName>
</protein>
<dbReference type="Gene3D" id="3.40.50.300">
    <property type="entry name" value="P-loop containing nucleotide triphosphate hydrolases"/>
    <property type="match status" value="1"/>
</dbReference>
<dbReference type="GO" id="GO:0033063">
    <property type="term" value="C:Rad51B-Rad51C-Rad51D-XRCC2 complex"/>
    <property type="evidence" value="ECO:0007669"/>
    <property type="project" value="TreeGrafter"/>
</dbReference>
<dbReference type="InterPro" id="IPR052093">
    <property type="entry name" value="HR_Repair_Mediator"/>
</dbReference>
<keyword evidence="6" id="KW-0539">Nucleus</keyword>